<dbReference type="KEGG" id="mis:MICPUN_61040"/>
<dbReference type="EMBL" id="CP001329">
    <property type="protein sequence ID" value="ACO65707.1"/>
    <property type="molecule type" value="Genomic_DNA"/>
</dbReference>
<sequence length="390" mass="42881">MLSSTRQLQRAVPRGFPAVAVETLRETLASQQVFSRDASSLPVTYTGRGTGGRSSISGITSTVFGSSGFLGRYVVNHIGKSGSKMILPNRCNENARQHLKVMGDLGQIVHLDFSIRDADAIKYAVERSNVVVNMVGREWETRNFSFEDVHVEFPAKLAEICKEVGVERLVHVSALGASHTNPSKYYQTKAAGDDAVRAAFPNATIVKPAKLIGTEDRLLNVFAEHTCKFPLAPLVDDGESKHQPVYVDDVALAIQAIVEDEETAGQTFELAGDKVYTMEDMLRFVQKTIRTPGYPKILYVPSFILRALGAPHEFLLRKVPFPLPTPTGLTKSYIDAQSVNYLKNPRVPGFEQLGIKPAKLEGVVIDYLRAFRFGGYDAGDVAGHLQRQKS</sequence>
<keyword evidence="3" id="KW-1185">Reference proteome</keyword>
<gene>
    <name evidence="2" type="ORF">MICPUN_61040</name>
</gene>
<dbReference type="GO" id="GO:0005739">
    <property type="term" value="C:mitochondrion"/>
    <property type="evidence" value="ECO:0007669"/>
    <property type="project" value="TreeGrafter"/>
</dbReference>
<dbReference type="GeneID" id="8246004"/>
<dbReference type="Pfam" id="PF01370">
    <property type="entry name" value="Epimerase"/>
    <property type="match status" value="1"/>
</dbReference>
<reference evidence="2 3" key="1">
    <citation type="journal article" date="2009" name="Science">
        <title>Green evolution and dynamic adaptations revealed by genomes of the marine picoeukaryotes Micromonas.</title>
        <authorList>
            <person name="Worden A.Z."/>
            <person name="Lee J.H."/>
            <person name="Mock T."/>
            <person name="Rouze P."/>
            <person name="Simmons M.P."/>
            <person name="Aerts A.L."/>
            <person name="Allen A.E."/>
            <person name="Cuvelier M.L."/>
            <person name="Derelle E."/>
            <person name="Everett M.V."/>
            <person name="Foulon E."/>
            <person name="Grimwood J."/>
            <person name="Gundlach H."/>
            <person name="Henrissat B."/>
            <person name="Napoli C."/>
            <person name="McDonald S.M."/>
            <person name="Parker M.S."/>
            <person name="Rombauts S."/>
            <person name="Salamov A."/>
            <person name="Von Dassow P."/>
            <person name="Badger J.H."/>
            <person name="Coutinho P.M."/>
            <person name="Demir E."/>
            <person name="Dubchak I."/>
            <person name="Gentemann C."/>
            <person name="Eikrem W."/>
            <person name="Gready J.E."/>
            <person name="John U."/>
            <person name="Lanier W."/>
            <person name="Lindquist E.A."/>
            <person name="Lucas S."/>
            <person name="Mayer K.F."/>
            <person name="Moreau H."/>
            <person name="Not F."/>
            <person name="Otillar R."/>
            <person name="Panaud O."/>
            <person name="Pangilinan J."/>
            <person name="Paulsen I."/>
            <person name="Piegu B."/>
            <person name="Poliakov A."/>
            <person name="Robbens S."/>
            <person name="Schmutz J."/>
            <person name="Toulza E."/>
            <person name="Wyss T."/>
            <person name="Zelensky A."/>
            <person name="Zhou K."/>
            <person name="Armbrust E.V."/>
            <person name="Bhattacharya D."/>
            <person name="Goodenough U.W."/>
            <person name="Van de Peer Y."/>
            <person name="Grigoriev I.V."/>
        </authorList>
    </citation>
    <scope>NUCLEOTIDE SEQUENCE [LARGE SCALE GENOMIC DNA]</scope>
    <source>
        <strain evidence="3">RCC299 / NOUM17</strain>
    </source>
</reference>
<dbReference type="AlphaFoldDB" id="C1ED84"/>
<dbReference type="FunCoup" id="C1ED84">
    <property type="interactions" value="1933"/>
</dbReference>
<dbReference type="OrthoDB" id="275457at2759"/>
<accession>C1ED84</accession>
<name>C1ED84_MICCC</name>
<dbReference type="Proteomes" id="UP000002009">
    <property type="component" value="Chromosome 9"/>
</dbReference>
<organism evidence="2 3">
    <name type="scientific">Micromonas commoda (strain RCC299 / NOUM17 / CCMP2709)</name>
    <name type="common">Picoplanktonic green alga</name>
    <dbReference type="NCBI Taxonomy" id="296587"/>
    <lineage>
        <taxon>Eukaryota</taxon>
        <taxon>Viridiplantae</taxon>
        <taxon>Chlorophyta</taxon>
        <taxon>Mamiellophyceae</taxon>
        <taxon>Mamiellales</taxon>
        <taxon>Mamiellaceae</taxon>
        <taxon>Micromonas</taxon>
    </lineage>
</organism>
<dbReference type="InterPro" id="IPR051207">
    <property type="entry name" value="ComplexI_NDUFA9_subunit"/>
</dbReference>
<dbReference type="eggNOG" id="KOG2865">
    <property type="taxonomic scope" value="Eukaryota"/>
</dbReference>
<dbReference type="InParanoid" id="C1ED84"/>
<dbReference type="STRING" id="296587.C1ED84"/>
<evidence type="ECO:0000313" key="3">
    <source>
        <dbReference type="Proteomes" id="UP000002009"/>
    </source>
</evidence>
<dbReference type="CDD" id="cd05271">
    <property type="entry name" value="NDUFA9_like_SDR_a"/>
    <property type="match status" value="1"/>
</dbReference>
<dbReference type="OMA" id="PEDQFTN"/>
<dbReference type="InterPro" id="IPR001509">
    <property type="entry name" value="Epimerase_deHydtase"/>
</dbReference>
<dbReference type="PANTHER" id="PTHR12126">
    <property type="entry name" value="NADH-UBIQUINONE OXIDOREDUCTASE 39 KDA SUBUNIT-RELATED"/>
    <property type="match status" value="1"/>
</dbReference>
<dbReference type="InterPro" id="IPR036291">
    <property type="entry name" value="NAD(P)-bd_dom_sf"/>
</dbReference>
<evidence type="ECO:0000313" key="2">
    <source>
        <dbReference type="EMBL" id="ACO65707.1"/>
    </source>
</evidence>
<evidence type="ECO:0000259" key="1">
    <source>
        <dbReference type="Pfam" id="PF01370"/>
    </source>
</evidence>
<dbReference type="PANTHER" id="PTHR12126:SF11">
    <property type="entry name" value="NADH DEHYDROGENASE [UBIQUINONE] 1 ALPHA SUBCOMPLEX SUBUNIT 9, MITOCHONDRIAL"/>
    <property type="match status" value="1"/>
</dbReference>
<dbReference type="GO" id="GO:0044877">
    <property type="term" value="F:protein-containing complex binding"/>
    <property type="evidence" value="ECO:0007669"/>
    <property type="project" value="TreeGrafter"/>
</dbReference>
<dbReference type="Gene3D" id="3.40.50.720">
    <property type="entry name" value="NAD(P)-binding Rossmann-like Domain"/>
    <property type="match status" value="1"/>
</dbReference>
<dbReference type="RefSeq" id="XP_002504449.1">
    <property type="nucleotide sequence ID" value="XM_002504403.1"/>
</dbReference>
<feature type="domain" description="NAD-dependent epimerase/dehydratase" evidence="1">
    <location>
        <begin position="63"/>
        <end position="269"/>
    </location>
</feature>
<protein>
    <recommendedName>
        <fullName evidence="1">NAD-dependent epimerase/dehydratase domain-containing protein</fullName>
    </recommendedName>
</protein>
<proteinExistence type="predicted"/>
<dbReference type="SUPFAM" id="SSF51735">
    <property type="entry name" value="NAD(P)-binding Rossmann-fold domains"/>
    <property type="match status" value="1"/>
</dbReference>